<name>G4U0X8_SERID</name>
<comment type="caution">
    <text evidence="2">The sequence shown here is derived from an EMBL/GenBank/DDBJ whole genome shotgun (WGS) entry which is preliminary data.</text>
</comment>
<gene>
    <name evidence="2" type="ORF">PIIN_11203</name>
</gene>
<organism evidence="2 3">
    <name type="scientific">Serendipita indica (strain DSM 11827)</name>
    <name type="common">Root endophyte fungus</name>
    <name type="synonym">Piriformospora indica</name>
    <dbReference type="NCBI Taxonomy" id="1109443"/>
    <lineage>
        <taxon>Eukaryota</taxon>
        <taxon>Fungi</taxon>
        <taxon>Dikarya</taxon>
        <taxon>Basidiomycota</taxon>
        <taxon>Agaricomycotina</taxon>
        <taxon>Agaricomycetes</taxon>
        <taxon>Sebacinales</taxon>
        <taxon>Serendipitaceae</taxon>
        <taxon>Serendipita</taxon>
    </lineage>
</organism>
<keyword evidence="3" id="KW-1185">Reference proteome</keyword>
<feature type="region of interest" description="Disordered" evidence="1">
    <location>
        <begin position="65"/>
        <end position="88"/>
    </location>
</feature>
<evidence type="ECO:0000313" key="2">
    <source>
        <dbReference type="EMBL" id="CCA77221.1"/>
    </source>
</evidence>
<evidence type="ECO:0000256" key="1">
    <source>
        <dbReference type="SAM" id="MobiDB-lite"/>
    </source>
</evidence>
<protein>
    <submittedName>
        <fullName evidence="2">Uncharacterized protein</fullName>
    </submittedName>
</protein>
<dbReference type="InParanoid" id="G4U0X8"/>
<proteinExistence type="predicted"/>
<dbReference type="HOGENOM" id="CLU_2469931_0_0_1"/>
<reference evidence="2 3" key="1">
    <citation type="journal article" date="2011" name="PLoS Pathog.">
        <title>Endophytic Life Strategies Decoded by Genome and Transcriptome Analyses of the Mutualistic Root Symbiont Piriformospora indica.</title>
        <authorList>
            <person name="Zuccaro A."/>
            <person name="Lahrmann U."/>
            <person name="Guldener U."/>
            <person name="Langen G."/>
            <person name="Pfiffi S."/>
            <person name="Biedenkopf D."/>
            <person name="Wong P."/>
            <person name="Samans B."/>
            <person name="Grimm C."/>
            <person name="Basiewicz M."/>
            <person name="Murat C."/>
            <person name="Martin F."/>
            <person name="Kogel K.H."/>
        </authorList>
    </citation>
    <scope>NUCLEOTIDE SEQUENCE [LARGE SCALE GENOMIC DNA]</scope>
    <source>
        <strain evidence="2 3">DSM 11827</strain>
    </source>
</reference>
<dbReference type="EMBL" id="CAFZ01001382">
    <property type="protein sequence ID" value="CCA77221.1"/>
    <property type="molecule type" value="Genomic_DNA"/>
</dbReference>
<dbReference type="AlphaFoldDB" id="G4U0X8"/>
<sequence>MDREPQTTESRSARTFGQTKVNSFWPYNARSQRVLACWWTRLTLASIESNCDWTIHISLLTGHPAGSSGNNEACSPTPLGPYNPYSAS</sequence>
<dbReference type="Proteomes" id="UP000007148">
    <property type="component" value="Unassembled WGS sequence"/>
</dbReference>
<accession>G4U0X8</accession>
<evidence type="ECO:0000313" key="3">
    <source>
        <dbReference type="Proteomes" id="UP000007148"/>
    </source>
</evidence>